<reference evidence="3 4" key="1">
    <citation type="submission" date="2024-06" db="EMBL/GenBank/DDBJ databases">
        <title>The Natural Products Discovery Center: Release of the First 8490 Sequenced Strains for Exploring Actinobacteria Biosynthetic Diversity.</title>
        <authorList>
            <person name="Kalkreuter E."/>
            <person name="Kautsar S.A."/>
            <person name="Yang D."/>
            <person name="Bader C.D."/>
            <person name="Teijaro C.N."/>
            <person name="Fluegel L."/>
            <person name="Davis C.M."/>
            <person name="Simpson J.R."/>
            <person name="Lauterbach L."/>
            <person name="Steele A.D."/>
            <person name="Gui C."/>
            <person name="Meng S."/>
            <person name="Li G."/>
            <person name="Viehrig K."/>
            <person name="Ye F."/>
            <person name="Su P."/>
            <person name="Kiefer A.F."/>
            <person name="Nichols A."/>
            <person name="Cepeda A.J."/>
            <person name="Yan W."/>
            <person name="Fan B."/>
            <person name="Jiang Y."/>
            <person name="Adhikari A."/>
            <person name="Zheng C.-J."/>
            <person name="Schuster L."/>
            <person name="Cowan T.M."/>
            <person name="Smanski M.J."/>
            <person name="Chevrette M.G."/>
            <person name="De Carvalho L.P.S."/>
            <person name="Shen B."/>
        </authorList>
    </citation>
    <scope>NUCLEOTIDE SEQUENCE [LARGE SCALE GENOMIC DNA]</scope>
    <source>
        <strain evidence="3 4">NPDC019708</strain>
    </source>
</reference>
<dbReference type="Pfam" id="PF01370">
    <property type="entry name" value="Epimerase"/>
    <property type="match status" value="1"/>
</dbReference>
<dbReference type="Gene3D" id="3.90.25.10">
    <property type="entry name" value="UDP-galactose 4-epimerase, domain 1"/>
    <property type="match status" value="1"/>
</dbReference>
<organism evidence="3 4">
    <name type="scientific">Nocardia rhamnosiphila</name>
    <dbReference type="NCBI Taxonomy" id="426716"/>
    <lineage>
        <taxon>Bacteria</taxon>
        <taxon>Bacillati</taxon>
        <taxon>Actinomycetota</taxon>
        <taxon>Actinomycetes</taxon>
        <taxon>Mycobacteriales</taxon>
        <taxon>Nocardiaceae</taxon>
        <taxon>Nocardia</taxon>
    </lineage>
</organism>
<comment type="caution">
    <text evidence="3">The sequence shown here is derived from an EMBL/GenBank/DDBJ whole genome shotgun (WGS) entry which is preliminary data.</text>
</comment>
<comment type="similarity">
    <text evidence="1">Belongs to the NAD(P)-dependent epimerase/dehydratase family.</text>
</comment>
<dbReference type="Gene3D" id="3.40.50.720">
    <property type="entry name" value="NAD(P)-binding Rossmann-like Domain"/>
    <property type="match status" value="1"/>
</dbReference>
<dbReference type="InterPro" id="IPR001509">
    <property type="entry name" value="Epimerase_deHydtase"/>
</dbReference>
<dbReference type="Proteomes" id="UP001550628">
    <property type="component" value="Unassembled WGS sequence"/>
</dbReference>
<evidence type="ECO:0000313" key="3">
    <source>
        <dbReference type="EMBL" id="MEU1957339.1"/>
    </source>
</evidence>
<sequence>MRALITGGAGFIGSHLLDRLLADGHTVTVIDDLSSGDRTRIPDSVAFHQADVADAAAVTSIIEQSRPELIYHLAAQISVRHSVTDPQRDAQVNVIGTLNILTAATTIGARVIMASTGGAMYGDGVPMPTPETVLPQTQAPYGISKYCAEQYLTLHNRLHGARHIALRLGNVFGPRQDPHGEAGVVAIFCGHIAANTTPTIFGDGKQTRDYVYISDIIDAFLAASAYTGSVAVFNIGTGFGTSVLELLDAVNTAADTSIAPRFDSPRDGEWRYGAVDSTLAATELNWHATTTVAAGIRTTYTALTS</sequence>
<dbReference type="EMBL" id="JBEYBF010000065">
    <property type="protein sequence ID" value="MEU1957339.1"/>
    <property type="molecule type" value="Genomic_DNA"/>
</dbReference>
<proteinExistence type="inferred from homology"/>
<dbReference type="SUPFAM" id="SSF51735">
    <property type="entry name" value="NAD(P)-binding Rossmann-fold domains"/>
    <property type="match status" value="1"/>
</dbReference>
<dbReference type="RefSeq" id="WP_356954202.1">
    <property type="nucleotide sequence ID" value="NZ_JBEYBD010000002.1"/>
</dbReference>
<evidence type="ECO:0000256" key="1">
    <source>
        <dbReference type="ARBA" id="ARBA00007637"/>
    </source>
</evidence>
<accession>A0ABV2X2F2</accession>
<dbReference type="PANTHER" id="PTHR43000">
    <property type="entry name" value="DTDP-D-GLUCOSE 4,6-DEHYDRATASE-RELATED"/>
    <property type="match status" value="1"/>
</dbReference>
<keyword evidence="4" id="KW-1185">Reference proteome</keyword>
<evidence type="ECO:0000259" key="2">
    <source>
        <dbReference type="Pfam" id="PF01370"/>
    </source>
</evidence>
<feature type="domain" description="NAD-dependent epimerase/dehydratase" evidence="2">
    <location>
        <begin position="3"/>
        <end position="236"/>
    </location>
</feature>
<name>A0ABV2X2F2_9NOCA</name>
<protein>
    <submittedName>
        <fullName evidence="3">NAD-dependent epimerase/dehydratase family protein</fullName>
    </submittedName>
</protein>
<gene>
    <name evidence="3" type="ORF">ABZ510_36520</name>
</gene>
<dbReference type="InterPro" id="IPR036291">
    <property type="entry name" value="NAD(P)-bd_dom_sf"/>
</dbReference>
<evidence type="ECO:0000313" key="4">
    <source>
        <dbReference type="Proteomes" id="UP001550628"/>
    </source>
</evidence>